<evidence type="ECO:0000256" key="3">
    <source>
        <dbReference type="ARBA" id="ARBA00004997"/>
    </source>
</evidence>
<dbReference type="EC" id="2.7.1.40" evidence="5 16"/>
<dbReference type="AlphaFoldDB" id="A0A1E3A2F9"/>
<evidence type="ECO:0000256" key="7">
    <source>
        <dbReference type="ARBA" id="ARBA00022679"/>
    </source>
</evidence>
<evidence type="ECO:0000256" key="15">
    <source>
        <dbReference type="ARBA" id="ARBA00023317"/>
    </source>
</evidence>
<keyword evidence="8" id="KW-0479">Metal-binding</keyword>
<dbReference type="FunFam" id="3.20.20.60:FF:000025">
    <property type="entry name" value="Pyruvate kinase"/>
    <property type="match status" value="1"/>
</dbReference>
<dbReference type="Pfam" id="PF02887">
    <property type="entry name" value="PK_C"/>
    <property type="match status" value="1"/>
</dbReference>
<evidence type="ECO:0000256" key="11">
    <source>
        <dbReference type="ARBA" id="ARBA00022840"/>
    </source>
</evidence>
<dbReference type="Pfam" id="PF00224">
    <property type="entry name" value="PK"/>
    <property type="match status" value="1"/>
</dbReference>
<dbReference type="FunFam" id="2.40.33.10:FF:000001">
    <property type="entry name" value="Pyruvate kinase"/>
    <property type="match status" value="1"/>
</dbReference>
<comment type="pathway">
    <text evidence="3 17">Carbohydrate degradation; glycolysis; pyruvate from D-glyceraldehyde 3-phosphate: step 5/5.</text>
</comment>
<dbReference type="GO" id="GO:0000287">
    <property type="term" value="F:magnesium ion binding"/>
    <property type="evidence" value="ECO:0007669"/>
    <property type="project" value="UniProtKB-UniRule"/>
</dbReference>
<dbReference type="GO" id="GO:0004743">
    <property type="term" value="F:pyruvate kinase activity"/>
    <property type="evidence" value="ECO:0007669"/>
    <property type="project" value="UniProtKB-UniRule"/>
</dbReference>
<keyword evidence="9" id="KW-0547">Nucleotide-binding</keyword>
<comment type="cofactor">
    <cofactor evidence="2">
        <name>K(+)</name>
        <dbReference type="ChEBI" id="CHEBI:29103"/>
    </cofactor>
</comment>
<dbReference type="Proteomes" id="UP000094067">
    <property type="component" value="Unassembled WGS sequence"/>
</dbReference>
<evidence type="ECO:0000256" key="2">
    <source>
        <dbReference type="ARBA" id="ARBA00001958"/>
    </source>
</evidence>
<keyword evidence="11" id="KW-0067">ATP-binding</keyword>
<dbReference type="InterPro" id="IPR015813">
    <property type="entry name" value="Pyrv/PenolPyrv_kinase-like_dom"/>
</dbReference>
<dbReference type="InterPro" id="IPR015795">
    <property type="entry name" value="Pyrv_Knase_C"/>
</dbReference>
<dbReference type="SUPFAM" id="SSF50800">
    <property type="entry name" value="PK beta-barrel domain-like"/>
    <property type="match status" value="1"/>
</dbReference>
<evidence type="ECO:0000256" key="8">
    <source>
        <dbReference type="ARBA" id="ARBA00022723"/>
    </source>
</evidence>
<organism evidence="20 21">
    <name type="scientific">Eisenbergiella tayi</name>
    <dbReference type="NCBI Taxonomy" id="1432052"/>
    <lineage>
        <taxon>Bacteria</taxon>
        <taxon>Bacillati</taxon>
        <taxon>Bacillota</taxon>
        <taxon>Clostridia</taxon>
        <taxon>Lachnospirales</taxon>
        <taxon>Lachnospiraceae</taxon>
        <taxon>Eisenbergiella</taxon>
    </lineage>
</organism>
<evidence type="ECO:0000256" key="17">
    <source>
        <dbReference type="RuleBase" id="RU000504"/>
    </source>
</evidence>
<keyword evidence="10 17" id="KW-0418">Kinase</keyword>
<evidence type="ECO:0000256" key="13">
    <source>
        <dbReference type="ARBA" id="ARBA00022958"/>
    </source>
</evidence>
<comment type="caution">
    <text evidence="20">The sequence shown here is derived from an EMBL/GenBank/DDBJ whole genome shotgun (WGS) entry which is preliminary data.</text>
</comment>
<keyword evidence="12 17" id="KW-0460">Magnesium</keyword>
<keyword evidence="7 17" id="KW-0808">Transferase</keyword>
<keyword evidence="13" id="KW-0630">Potassium</keyword>
<evidence type="ECO:0000256" key="1">
    <source>
        <dbReference type="ARBA" id="ARBA00001946"/>
    </source>
</evidence>
<dbReference type="NCBIfam" id="NF004978">
    <property type="entry name" value="PRK06354.1"/>
    <property type="match status" value="1"/>
</dbReference>
<evidence type="ECO:0000313" key="20">
    <source>
        <dbReference type="EMBL" id="ODM02591.1"/>
    </source>
</evidence>
<dbReference type="GO" id="GO:0030955">
    <property type="term" value="F:potassium ion binding"/>
    <property type="evidence" value="ECO:0007669"/>
    <property type="project" value="UniProtKB-UniRule"/>
</dbReference>
<dbReference type="InterPro" id="IPR015793">
    <property type="entry name" value="Pyrv_Knase_brl"/>
</dbReference>
<dbReference type="Gene3D" id="3.20.20.60">
    <property type="entry name" value="Phosphoenolpyruvate-binding domains"/>
    <property type="match status" value="1"/>
</dbReference>
<dbReference type="NCBIfam" id="TIGR01064">
    <property type="entry name" value="pyruv_kin"/>
    <property type="match status" value="1"/>
</dbReference>
<dbReference type="PATRIC" id="fig|1432052.4.peg.6389"/>
<dbReference type="InterPro" id="IPR040442">
    <property type="entry name" value="Pyrv_kinase-like_dom_sf"/>
</dbReference>
<dbReference type="PANTHER" id="PTHR11817">
    <property type="entry name" value="PYRUVATE KINASE"/>
    <property type="match status" value="1"/>
</dbReference>
<dbReference type="GO" id="GO:0005524">
    <property type="term" value="F:ATP binding"/>
    <property type="evidence" value="ECO:0007669"/>
    <property type="project" value="UniProtKB-KW"/>
</dbReference>
<dbReference type="Gene3D" id="3.40.1380.20">
    <property type="entry name" value="Pyruvate kinase, C-terminal domain"/>
    <property type="match status" value="1"/>
</dbReference>
<comment type="cofactor">
    <cofactor evidence="1">
        <name>Mg(2+)</name>
        <dbReference type="ChEBI" id="CHEBI:18420"/>
    </cofactor>
</comment>
<evidence type="ECO:0000256" key="14">
    <source>
        <dbReference type="ARBA" id="ARBA00023152"/>
    </source>
</evidence>
<dbReference type="RefSeq" id="WP_069155086.1">
    <property type="nucleotide sequence ID" value="NZ_MCGH01000004.1"/>
</dbReference>
<evidence type="ECO:0000259" key="19">
    <source>
        <dbReference type="Pfam" id="PF02887"/>
    </source>
</evidence>
<evidence type="ECO:0000259" key="18">
    <source>
        <dbReference type="Pfam" id="PF00224"/>
    </source>
</evidence>
<evidence type="ECO:0000256" key="12">
    <source>
        <dbReference type="ARBA" id="ARBA00022842"/>
    </source>
</evidence>
<gene>
    <name evidence="20" type="primary">pyk</name>
    <name evidence="20" type="ORF">BEI61_05753</name>
</gene>
<dbReference type="InterPro" id="IPR036918">
    <property type="entry name" value="Pyrv_Knase_C_sf"/>
</dbReference>
<evidence type="ECO:0000256" key="9">
    <source>
        <dbReference type="ARBA" id="ARBA00022741"/>
    </source>
</evidence>
<dbReference type="GO" id="GO:0016301">
    <property type="term" value="F:kinase activity"/>
    <property type="evidence" value="ECO:0007669"/>
    <property type="project" value="UniProtKB-KW"/>
</dbReference>
<dbReference type="PRINTS" id="PR01050">
    <property type="entry name" value="PYRUVTKNASE"/>
</dbReference>
<evidence type="ECO:0000256" key="5">
    <source>
        <dbReference type="ARBA" id="ARBA00012142"/>
    </source>
</evidence>
<evidence type="ECO:0000256" key="4">
    <source>
        <dbReference type="ARBA" id="ARBA00008663"/>
    </source>
</evidence>
<dbReference type="SUPFAM" id="SSF52935">
    <property type="entry name" value="PK C-terminal domain-like"/>
    <property type="match status" value="1"/>
</dbReference>
<keyword evidence="14 17" id="KW-0324">Glycolysis</keyword>
<comment type="catalytic activity">
    <reaction evidence="17">
        <text>pyruvate + ATP = phosphoenolpyruvate + ADP + H(+)</text>
        <dbReference type="Rhea" id="RHEA:18157"/>
        <dbReference type="ChEBI" id="CHEBI:15361"/>
        <dbReference type="ChEBI" id="CHEBI:15378"/>
        <dbReference type="ChEBI" id="CHEBI:30616"/>
        <dbReference type="ChEBI" id="CHEBI:58702"/>
        <dbReference type="ChEBI" id="CHEBI:456216"/>
        <dbReference type="EC" id="2.7.1.40"/>
    </reaction>
</comment>
<evidence type="ECO:0000313" key="21">
    <source>
        <dbReference type="Proteomes" id="UP000094067"/>
    </source>
</evidence>
<accession>A0A1E3A2F9</accession>
<sequence>MRKTKIICTIGPASQSEEKLRELMLAGMNVARFNFSHGDHEEQHGKYDRMRKVSKELNLPIAALLDTKGPEIRLRDFEGGKVMLEAGQKFTLTTKEIMGTNEKASITYKELIHDISAGTTILIDDGLIEMTVEEITDTDIICNVVNGGPVSNHKGVNVPGAELSMPYISESDKNDILFGVELGFDIIAASFVRNKEDVLEVRKILDERNSKMMIISKIENMQGIKNLDEIIEVSDGIMVARGDMGVEVPLEEVPVLQKQIIKKAVAKGKQVITATQMLESMMHNPRPTRAETTDIANAIYDGTTAIMLSGESAQGQYPVEAVQTMARIAERTEEDIDFAGRLKKREVPGDGNITTAISHATCTLAADLDVKAIICVTMSGFTASMISRFKPSCPIIGCTVKRLVWRQLNLQWGVMPLLIQEENTAEDLFHAAIDAAVDAGYIVKGDKIIITAGMPLGISGKTNQLRVVEV</sequence>
<dbReference type="Gene3D" id="2.40.33.10">
    <property type="entry name" value="PK beta-barrel domain-like"/>
    <property type="match status" value="1"/>
</dbReference>
<dbReference type="EMBL" id="MCGH01000004">
    <property type="protein sequence ID" value="ODM02591.1"/>
    <property type="molecule type" value="Genomic_DNA"/>
</dbReference>
<comment type="similarity">
    <text evidence="4 17">Belongs to the pyruvate kinase family.</text>
</comment>
<evidence type="ECO:0000256" key="6">
    <source>
        <dbReference type="ARBA" id="ARBA00018587"/>
    </source>
</evidence>
<evidence type="ECO:0000256" key="16">
    <source>
        <dbReference type="NCBIfam" id="TIGR01064"/>
    </source>
</evidence>
<keyword evidence="15 20" id="KW-0670">Pyruvate</keyword>
<proteinExistence type="inferred from homology"/>
<reference evidence="20 21" key="1">
    <citation type="submission" date="2016-07" db="EMBL/GenBank/DDBJ databases">
        <title>Characterization of isolates of Eisenbergiella tayi derived from blood cultures, using whole genome sequencing.</title>
        <authorList>
            <person name="Burdz T."/>
            <person name="Wiebe D."/>
            <person name="Huynh C."/>
            <person name="Bernard K."/>
        </authorList>
    </citation>
    <scope>NUCLEOTIDE SEQUENCE [LARGE SCALE GENOMIC DNA]</scope>
    <source>
        <strain evidence="20 21">NML 110608</strain>
    </source>
</reference>
<feature type="domain" description="Pyruvate kinase C-terminal" evidence="19">
    <location>
        <begin position="356"/>
        <end position="468"/>
    </location>
</feature>
<dbReference type="InterPro" id="IPR015806">
    <property type="entry name" value="Pyrv_Knase_insert_dom_sf"/>
</dbReference>
<evidence type="ECO:0000256" key="10">
    <source>
        <dbReference type="ARBA" id="ARBA00022777"/>
    </source>
</evidence>
<dbReference type="SUPFAM" id="SSF51621">
    <property type="entry name" value="Phosphoenolpyruvate/pyruvate domain"/>
    <property type="match status" value="1"/>
</dbReference>
<protein>
    <recommendedName>
        <fullName evidence="6 16">Pyruvate kinase</fullName>
        <ecNumber evidence="5 16">2.7.1.40</ecNumber>
    </recommendedName>
</protein>
<dbReference type="InterPro" id="IPR011037">
    <property type="entry name" value="Pyrv_Knase-like_insert_dom_sf"/>
</dbReference>
<dbReference type="UniPathway" id="UPA00109">
    <property type="reaction ID" value="UER00188"/>
</dbReference>
<dbReference type="InterPro" id="IPR001697">
    <property type="entry name" value="Pyr_Knase"/>
</dbReference>
<name>A0A1E3A2F9_9FIRM</name>
<dbReference type="NCBIfam" id="NF004491">
    <property type="entry name" value="PRK05826.1"/>
    <property type="match status" value="1"/>
</dbReference>
<feature type="domain" description="Pyruvate kinase barrel" evidence="18">
    <location>
        <begin position="1"/>
        <end position="322"/>
    </location>
</feature>